<sequence length="1237" mass="144234">MMDIESSTTSRPMDVQAVCRLCLSERTDALKSLFDDELGPNRLPQKIELLLQLKINKMDRITTLICNDCIIRLDTWFSYKKQCHKNQIKLNDWLNQSKPSGPEIQETVYNIKQEPITESESSLLPIKAEINYEDDEFNETVQLYQHNDDSTFMDDEDVDNMESEEDRRCPDCGKMFDSSRNRRRHESKMHAKKDRRCQMKEIKKPQDDRVDSSQTQLEQATLNDSKTREDTQLIESNTSVNSQACQDDEPPKLDPIGNHESEATEKHNDNDEKKIKFAAGLQLFQKDSSPIELQSLSKIELSYIEKCKAMVSMFHTFQCACHNVQHKTLRNLLSHLRETRIWFPLFTCYNCMISLTDRSTFNRHYSKCSRPLLESLTKLSNLRKRSELKPRLYQNYKCNRCKFMFSFHEDFCKHVEEDHVNDLITPFYCSCRFVFDNPEEYKAHCYTSCVLSYYCDICFITTSTIEEFIKHSQENHDSSEGFLLQQENNYVPRNHTIRHKEADDEANVLEGKRERRKSSKEPIMVQIYDNEIPSDSKDISTSAVKKMIEMDLGMEIGWSRSPASCPLCKKRYSSVSNMVRHYKTHIERKEIEIPKLENESENEDLYTCPDCGGVYPASKWKLHLQEKHSILKCTECDKQFNFQSELDQHRSVHLNLKVFRDSKTHAYKSTMVSPSIECDICNEVFATKEELKNHKSTHDAPNDDEPPVVLLENADRPYCETCERHFASDKSLKEHIINKHGSSFLKKKEYPKKCDLCDKVCTTGAAFKSHKRMHDRISMRQEEEQREKNEFPKKCEYCDQVCATGASLYLHTQMHERVTLGELKKKKKVEVIKPKEGDESYHTCNKCFKVFATKGRLKEHLKSHGIFNKGLKKGRKVLCDLCHIALDSPEELQQHKNEEHNEEDMLDIVYACNICDEICESKEQLAQHKTAHESKPKSNSKNFYCQYCKVHFESLNELTKHMHKQHDESAKPKAGKVKPNTENSNSCKICGKCFASHNALSTHTGWHKRLSNKMASSSTSKVEKRQKIFEKLYTPTSKKEPIDFPEYQCSTCLVELPNDTALQIHMLEKHGDLDSSMLVPRCDICNQDFTSEDEYEKHKRFHEFLERQKRHDQEMRTPIIQHVQSVFEGAENGSKRFPCDWCSSAFSRQDTLNTHIKHYHKEHMKTEFPCTFCRRVFNKQSSLTRHLIIHQRPDVDSGSSVGTTSQSGAKVYVCSLCNMSFNYPKDLRTHTINAHPF</sequence>
<feature type="binding site" evidence="6">
    <location>
        <position position="19"/>
    </location>
    <ligand>
        <name>Zn(2+)</name>
        <dbReference type="ChEBI" id="CHEBI:29105"/>
    </ligand>
</feature>
<evidence type="ECO:0000256" key="7">
    <source>
        <dbReference type="SAM" id="MobiDB-lite"/>
    </source>
</evidence>
<dbReference type="PROSITE" id="PS00028">
    <property type="entry name" value="ZINC_FINGER_C2H2_1"/>
    <property type="match status" value="17"/>
</dbReference>
<evidence type="ECO:0000256" key="4">
    <source>
        <dbReference type="ARBA" id="ARBA00022833"/>
    </source>
</evidence>
<reference evidence="10 11" key="1">
    <citation type="submission" date="2024-05" db="EMBL/GenBank/DDBJ databases">
        <title>Genetic variation in Jamaican populations of the coffee berry borer (Hypothenemus hampei).</title>
        <authorList>
            <person name="Errbii M."/>
            <person name="Myrie A."/>
        </authorList>
    </citation>
    <scope>NUCLEOTIDE SEQUENCE [LARGE SCALE GENOMIC DNA]</scope>
    <source>
        <strain evidence="10">JA-Hopewell-2020-01-JO</strain>
        <tissue evidence="10">Whole body</tissue>
    </source>
</reference>
<feature type="domain" description="C2H2-type" evidence="8">
    <location>
        <begin position="910"/>
        <end position="937"/>
    </location>
</feature>
<keyword evidence="11" id="KW-1185">Reference proteome</keyword>
<feature type="binding site" evidence="6">
    <location>
        <position position="66"/>
    </location>
    <ligand>
        <name>Zn(2+)</name>
        <dbReference type="ChEBI" id="CHEBI:29105"/>
    </ligand>
</feature>
<dbReference type="PROSITE" id="PS51915">
    <property type="entry name" value="ZAD"/>
    <property type="match status" value="1"/>
</dbReference>
<dbReference type="SMART" id="SM00355">
    <property type="entry name" value="ZnF_C2H2"/>
    <property type="match status" value="20"/>
</dbReference>
<feature type="domain" description="C2H2-type" evidence="8">
    <location>
        <begin position="167"/>
        <end position="195"/>
    </location>
</feature>
<dbReference type="Pfam" id="PF12874">
    <property type="entry name" value="zf-met"/>
    <property type="match status" value="3"/>
</dbReference>
<evidence type="ECO:0000313" key="11">
    <source>
        <dbReference type="Proteomes" id="UP001566132"/>
    </source>
</evidence>
<dbReference type="AlphaFoldDB" id="A0ABD1EHZ0"/>
<feature type="domain" description="ZAD" evidence="9">
    <location>
        <begin position="17"/>
        <end position="93"/>
    </location>
</feature>
<comment type="caution">
    <text evidence="10">The sequence shown here is derived from an EMBL/GenBank/DDBJ whole genome shotgun (WGS) entry which is preliminary data.</text>
</comment>
<dbReference type="Proteomes" id="UP001566132">
    <property type="component" value="Unassembled WGS sequence"/>
</dbReference>
<proteinExistence type="predicted"/>
<dbReference type="InterPro" id="IPR012934">
    <property type="entry name" value="Znf_AD"/>
</dbReference>
<feature type="compositionally biased region" description="Polar residues" evidence="7">
    <location>
        <begin position="233"/>
        <end position="245"/>
    </location>
</feature>
<evidence type="ECO:0000313" key="10">
    <source>
        <dbReference type="EMBL" id="KAL1494304.1"/>
    </source>
</evidence>
<gene>
    <name evidence="10" type="ORF">ABEB36_009924</name>
</gene>
<feature type="domain" description="C2H2-type" evidence="8">
    <location>
        <begin position="563"/>
        <end position="590"/>
    </location>
</feature>
<dbReference type="Pfam" id="PF13912">
    <property type="entry name" value="zf-C2H2_6"/>
    <property type="match status" value="3"/>
</dbReference>
<dbReference type="SUPFAM" id="SSF57716">
    <property type="entry name" value="Glucocorticoid receptor-like (DNA-binding domain)"/>
    <property type="match status" value="1"/>
</dbReference>
<feature type="domain" description="C2H2-type" evidence="8">
    <location>
        <begin position="842"/>
        <end position="864"/>
    </location>
</feature>
<feature type="domain" description="C2H2-type" evidence="8">
    <location>
        <begin position="676"/>
        <end position="703"/>
    </location>
</feature>
<dbReference type="Gene3D" id="3.30.160.60">
    <property type="entry name" value="Classic Zinc Finger"/>
    <property type="match status" value="9"/>
</dbReference>
<evidence type="ECO:0000256" key="6">
    <source>
        <dbReference type="PROSITE-ProRule" id="PRU01263"/>
    </source>
</evidence>
<feature type="binding site" evidence="6">
    <location>
        <position position="69"/>
    </location>
    <ligand>
        <name>Zn(2+)</name>
        <dbReference type="ChEBI" id="CHEBI:29105"/>
    </ligand>
</feature>
<dbReference type="EMBL" id="JBDJPC010000007">
    <property type="protein sequence ID" value="KAL1494304.1"/>
    <property type="molecule type" value="Genomic_DNA"/>
</dbReference>
<feature type="domain" description="C2H2-type" evidence="8">
    <location>
        <begin position="943"/>
        <end position="971"/>
    </location>
</feature>
<feature type="domain" description="C2H2-type" evidence="8">
    <location>
        <begin position="985"/>
        <end position="1007"/>
    </location>
</feature>
<feature type="domain" description="C2H2-type" evidence="8">
    <location>
        <begin position="1080"/>
        <end position="1102"/>
    </location>
</feature>
<feature type="compositionally biased region" description="Basic and acidic residues" evidence="7">
    <location>
        <begin position="196"/>
        <end position="211"/>
    </location>
</feature>
<dbReference type="SUPFAM" id="SSF57667">
    <property type="entry name" value="beta-beta-alpha zinc fingers"/>
    <property type="match status" value="6"/>
</dbReference>
<evidence type="ECO:0000259" key="9">
    <source>
        <dbReference type="PROSITE" id="PS51915"/>
    </source>
</evidence>
<feature type="compositionally biased region" description="Acidic residues" evidence="7">
    <location>
        <begin position="151"/>
        <end position="164"/>
    </location>
</feature>
<keyword evidence="1 6" id="KW-0479">Metal-binding</keyword>
<accession>A0ABD1EHZ0</accession>
<keyword evidence="4 6" id="KW-0862">Zinc</keyword>
<dbReference type="PROSITE" id="PS50157">
    <property type="entry name" value="ZINC_FINGER_C2H2_2"/>
    <property type="match status" value="12"/>
</dbReference>
<name>A0ABD1EHZ0_HYPHA</name>
<feature type="compositionally biased region" description="Polar residues" evidence="7">
    <location>
        <begin position="212"/>
        <end position="224"/>
    </location>
</feature>
<protein>
    <submittedName>
        <fullName evidence="10">Uncharacterized protein</fullName>
    </submittedName>
</protein>
<keyword evidence="3 5" id="KW-0863">Zinc-finger</keyword>
<feature type="compositionally biased region" description="Basic and acidic residues" evidence="7">
    <location>
        <begin position="249"/>
        <end position="271"/>
    </location>
</feature>
<dbReference type="Gene3D" id="3.40.1800.20">
    <property type="match status" value="1"/>
</dbReference>
<dbReference type="InterPro" id="IPR013087">
    <property type="entry name" value="Znf_C2H2_type"/>
</dbReference>
<feature type="compositionally biased region" description="Basic residues" evidence="7">
    <location>
        <begin position="181"/>
        <end position="195"/>
    </location>
</feature>
<dbReference type="PANTHER" id="PTHR24379:SF121">
    <property type="entry name" value="C2H2-TYPE DOMAIN-CONTAINING PROTEIN"/>
    <property type="match status" value="1"/>
</dbReference>
<dbReference type="Pfam" id="PF07776">
    <property type="entry name" value="zf-AD"/>
    <property type="match status" value="1"/>
</dbReference>
<dbReference type="GO" id="GO:0008270">
    <property type="term" value="F:zinc ion binding"/>
    <property type="evidence" value="ECO:0007669"/>
    <property type="project" value="UniProtKB-UniRule"/>
</dbReference>
<evidence type="ECO:0000256" key="1">
    <source>
        <dbReference type="ARBA" id="ARBA00022723"/>
    </source>
</evidence>
<dbReference type="InterPro" id="IPR036236">
    <property type="entry name" value="Znf_C2H2_sf"/>
</dbReference>
<evidence type="ECO:0000256" key="5">
    <source>
        <dbReference type="PROSITE-ProRule" id="PRU00042"/>
    </source>
</evidence>
<keyword evidence="2" id="KW-0677">Repeat</keyword>
<dbReference type="Pfam" id="PF00096">
    <property type="entry name" value="zf-C2H2"/>
    <property type="match status" value="5"/>
</dbReference>
<evidence type="ECO:0000256" key="3">
    <source>
        <dbReference type="ARBA" id="ARBA00022771"/>
    </source>
</evidence>
<feature type="binding site" evidence="6">
    <location>
        <position position="22"/>
    </location>
    <ligand>
        <name>Zn(2+)</name>
        <dbReference type="ChEBI" id="CHEBI:29105"/>
    </ligand>
</feature>
<feature type="domain" description="C2H2-type" evidence="8">
    <location>
        <begin position="1137"/>
        <end position="1165"/>
    </location>
</feature>
<feature type="domain" description="C2H2-type" evidence="8">
    <location>
        <begin position="1212"/>
        <end position="1237"/>
    </location>
</feature>
<dbReference type="SMART" id="SM00868">
    <property type="entry name" value="zf-AD"/>
    <property type="match status" value="1"/>
</dbReference>
<evidence type="ECO:0000256" key="2">
    <source>
        <dbReference type="ARBA" id="ARBA00022737"/>
    </source>
</evidence>
<evidence type="ECO:0000259" key="8">
    <source>
        <dbReference type="PROSITE" id="PS50157"/>
    </source>
</evidence>
<dbReference type="PANTHER" id="PTHR24379">
    <property type="entry name" value="KRAB AND ZINC FINGER DOMAIN-CONTAINING"/>
    <property type="match status" value="1"/>
</dbReference>
<feature type="region of interest" description="Disordered" evidence="7">
    <location>
        <begin position="148"/>
        <end position="271"/>
    </location>
</feature>
<feature type="domain" description="C2H2-type" evidence="8">
    <location>
        <begin position="1168"/>
        <end position="1195"/>
    </location>
</feature>
<feature type="domain" description="C2H2-type" evidence="8">
    <location>
        <begin position="631"/>
        <end position="658"/>
    </location>
</feature>
<organism evidence="10 11">
    <name type="scientific">Hypothenemus hampei</name>
    <name type="common">Coffee berry borer</name>
    <dbReference type="NCBI Taxonomy" id="57062"/>
    <lineage>
        <taxon>Eukaryota</taxon>
        <taxon>Metazoa</taxon>
        <taxon>Ecdysozoa</taxon>
        <taxon>Arthropoda</taxon>
        <taxon>Hexapoda</taxon>
        <taxon>Insecta</taxon>
        <taxon>Pterygota</taxon>
        <taxon>Neoptera</taxon>
        <taxon>Endopterygota</taxon>
        <taxon>Coleoptera</taxon>
        <taxon>Polyphaga</taxon>
        <taxon>Cucujiformia</taxon>
        <taxon>Curculionidae</taxon>
        <taxon>Scolytinae</taxon>
        <taxon>Hypothenemus</taxon>
    </lineage>
</organism>